<comment type="caution">
    <text evidence="3">The sequence shown here is derived from an EMBL/GenBank/DDBJ whole genome shotgun (WGS) entry which is preliminary data.</text>
</comment>
<protein>
    <submittedName>
        <fullName evidence="3">Ubiquitin-conjugating enzyme/RWD-like protein</fullName>
    </submittedName>
</protein>
<dbReference type="PANTHER" id="PTHR24067">
    <property type="entry name" value="UBIQUITIN-CONJUGATING ENZYME E2"/>
    <property type="match status" value="1"/>
</dbReference>
<evidence type="ECO:0000313" key="4">
    <source>
        <dbReference type="Proteomes" id="UP000664859"/>
    </source>
</evidence>
<dbReference type="AlphaFoldDB" id="A0A835ZFF1"/>
<gene>
    <name evidence="3" type="ORF">JKP88DRAFT_6109</name>
</gene>
<dbReference type="OrthoDB" id="1158011at2759"/>
<reference evidence="3" key="1">
    <citation type="submission" date="2021-02" db="EMBL/GenBank/DDBJ databases">
        <title>First Annotated Genome of the Yellow-green Alga Tribonema minus.</title>
        <authorList>
            <person name="Mahan K.M."/>
        </authorList>
    </citation>
    <scope>NUCLEOTIDE SEQUENCE</scope>
    <source>
        <strain evidence="3">UTEX B ZZ1240</strain>
    </source>
</reference>
<feature type="region of interest" description="Disordered" evidence="1">
    <location>
        <begin position="187"/>
        <end position="223"/>
    </location>
</feature>
<dbReference type="InterPro" id="IPR050113">
    <property type="entry name" value="Ub_conjugating_enzyme"/>
</dbReference>
<proteinExistence type="predicted"/>
<dbReference type="PROSITE" id="PS50127">
    <property type="entry name" value="UBC_2"/>
    <property type="match status" value="1"/>
</dbReference>
<dbReference type="Proteomes" id="UP000664859">
    <property type="component" value="Unassembled WGS sequence"/>
</dbReference>
<keyword evidence="4" id="KW-1185">Reference proteome</keyword>
<evidence type="ECO:0000313" key="3">
    <source>
        <dbReference type="EMBL" id="KAG5192058.1"/>
    </source>
</evidence>
<organism evidence="3 4">
    <name type="scientific">Tribonema minus</name>
    <dbReference type="NCBI Taxonomy" id="303371"/>
    <lineage>
        <taxon>Eukaryota</taxon>
        <taxon>Sar</taxon>
        <taxon>Stramenopiles</taxon>
        <taxon>Ochrophyta</taxon>
        <taxon>PX clade</taxon>
        <taxon>Xanthophyceae</taxon>
        <taxon>Tribonematales</taxon>
        <taxon>Tribonemataceae</taxon>
        <taxon>Tribonema</taxon>
    </lineage>
</organism>
<evidence type="ECO:0000259" key="2">
    <source>
        <dbReference type="PROSITE" id="PS50127"/>
    </source>
</evidence>
<evidence type="ECO:0000256" key="1">
    <source>
        <dbReference type="SAM" id="MobiDB-lite"/>
    </source>
</evidence>
<dbReference type="SUPFAM" id="SSF54495">
    <property type="entry name" value="UBC-like"/>
    <property type="match status" value="1"/>
</dbReference>
<dbReference type="InterPro" id="IPR016135">
    <property type="entry name" value="UBQ-conjugating_enzyme/RWD"/>
</dbReference>
<name>A0A835ZFF1_9STRA</name>
<dbReference type="InterPro" id="IPR000608">
    <property type="entry name" value="UBC"/>
</dbReference>
<dbReference type="Gene3D" id="3.10.110.10">
    <property type="entry name" value="Ubiquitin Conjugating Enzyme"/>
    <property type="match status" value="1"/>
</dbReference>
<dbReference type="Pfam" id="PF00179">
    <property type="entry name" value="UQ_con"/>
    <property type="match status" value="1"/>
</dbReference>
<dbReference type="CDD" id="cd23808">
    <property type="entry name" value="UBCc_UBE2W"/>
    <property type="match status" value="1"/>
</dbReference>
<feature type="domain" description="UBC core" evidence="2">
    <location>
        <begin position="223"/>
        <end position="368"/>
    </location>
</feature>
<dbReference type="SMART" id="SM00212">
    <property type="entry name" value="UBCc"/>
    <property type="match status" value="1"/>
</dbReference>
<dbReference type="EMBL" id="JAFCMP010000011">
    <property type="protein sequence ID" value="KAG5192058.1"/>
    <property type="molecule type" value="Genomic_DNA"/>
</dbReference>
<feature type="region of interest" description="Disordered" evidence="1">
    <location>
        <begin position="1"/>
        <end position="20"/>
    </location>
</feature>
<accession>A0A835ZFF1</accession>
<sequence>MLPLVSAALGGSSSRRDSGWSRRSVTRHTCILALLAACMLLASSGVGAAAVAAAGDSTYGLRKSIGRAALTGKPGAEECNASDQSSIVLAARRRSQALVSERRAKGVLSQRLREPKASREWREQRGLMLRGGGKGSLSKFQLFMQIFIPGYGEDAAGDDGDGKAALTSAQPGLAKRVKRFLSALFSGGKKQPTKGAKGGKGKGGSSKDDTVGKHLASKHRPGDANYRIQKELQEFMKNPPEGCQVSVGKSLKVWIITITGAKGTIFEGEKFKLRVGFPENYPLKPPSVYFLQDPPPPEHEHVYTNGDICLSLLGKDWTPNLTASALALSILSMLSSAKEKRRPADNFQNANRRPGQSQDSWIYHDNFS</sequence>